<reference evidence="4 5" key="1">
    <citation type="submission" date="2022-01" db="EMBL/GenBank/DDBJ databases">
        <title>Paraglaciecola sp. G1-23.</title>
        <authorList>
            <person name="Jin M.S."/>
            <person name="Han D.M."/>
            <person name="Kim H.M."/>
            <person name="Jeon C.O."/>
        </authorList>
    </citation>
    <scope>NUCLEOTIDE SEQUENCE [LARGE SCALE GENOMIC DNA]</scope>
    <source>
        <strain evidence="4 5">G1-23</strain>
    </source>
</reference>
<evidence type="ECO:0000259" key="2">
    <source>
        <dbReference type="Pfam" id="PF02518"/>
    </source>
</evidence>
<dbReference type="InterPro" id="IPR036890">
    <property type="entry name" value="HATPase_C_sf"/>
</dbReference>
<feature type="domain" description="Signal transduction histidine kinase internal region" evidence="3">
    <location>
        <begin position="177"/>
        <end position="256"/>
    </location>
</feature>
<feature type="domain" description="Histidine kinase/HSP90-like ATPase" evidence="2">
    <location>
        <begin position="275"/>
        <end position="377"/>
    </location>
</feature>
<feature type="transmembrane region" description="Helical" evidence="1">
    <location>
        <begin position="17"/>
        <end position="39"/>
    </location>
</feature>
<sequence>MKNTATEFIANKSKPSFWWFHTLGWTVYVLIFTIDNVFFYRDYNKLGLDVLYPLLLSGFFAASLTLPLRYVYQKCWNLEPLKLIVVITFGSLLVSMIWTPLKALSMWYFYEKFDVLAFFMGQVPETFKWYTLFMSISYACFMILVWSSLYFGINYHYRLVSEKQQHIEAVKLSHISQIKMLRYQINPHFLFNTLNAVSTLVLRGSKEKANGMLIRLSTFLRFSLDNEPDKKIRLYEELKALMLYLEIEKMRFDDRLTVQFEVEPEAENLLVPSLLLQPLVENSIKYAIAQMSEGGLIQIKAKCIEGYLHIEVNDNGPNNKIEYKEDFKETRQTASSHTGVGVKNIINRLSVLYPNNHKFDVTKSEQGYFVTIVLPRERA</sequence>
<feature type="transmembrane region" description="Helical" evidence="1">
    <location>
        <begin position="83"/>
        <end position="109"/>
    </location>
</feature>
<dbReference type="InterPro" id="IPR010559">
    <property type="entry name" value="Sig_transdc_His_kin_internal"/>
</dbReference>
<dbReference type="Pfam" id="PF02518">
    <property type="entry name" value="HATPase_c"/>
    <property type="match status" value="1"/>
</dbReference>
<dbReference type="Pfam" id="PF06580">
    <property type="entry name" value="His_kinase"/>
    <property type="match status" value="1"/>
</dbReference>
<gene>
    <name evidence="4" type="ORF">L0668_06675</name>
</gene>
<dbReference type="GO" id="GO:0016301">
    <property type="term" value="F:kinase activity"/>
    <property type="evidence" value="ECO:0007669"/>
    <property type="project" value="UniProtKB-KW"/>
</dbReference>
<evidence type="ECO:0000313" key="4">
    <source>
        <dbReference type="EMBL" id="MCF2947783.1"/>
    </source>
</evidence>
<evidence type="ECO:0000259" key="3">
    <source>
        <dbReference type="Pfam" id="PF06580"/>
    </source>
</evidence>
<dbReference type="SUPFAM" id="SSF55874">
    <property type="entry name" value="ATPase domain of HSP90 chaperone/DNA topoisomerase II/histidine kinase"/>
    <property type="match status" value="1"/>
</dbReference>
<dbReference type="RefSeq" id="WP_235311318.1">
    <property type="nucleotide sequence ID" value="NZ_JAKGAS010000003.1"/>
</dbReference>
<accession>A0ABS9D6X0</accession>
<dbReference type="PANTHER" id="PTHR34220:SF7">
    <property type="entry name" value="SENSOR HISTIDINE KINASE YPDA"/>
    <property type="match status" value="1"/>
</dbReference>
<keyword evidence="4" id="KW-0808">Transferase</keyword>
<dbReference type="PANTHER" id="PTHR34220">
    <property type="entry name" value="SENSOR HISTIDINE KINASE YPDA"/>
    <property type="match status" value="1"/>
</dbReference>
<keyword evidence="1" id="KW-0472">Membrane</keyword>
<protein>
    <submittedName>
        <fullName evidence="4">Histidine kinase</fullName>
    </submittedName>
</protein>
<keyword evidence="5" id="KW-1185">Reference proteome</keyword>
<evidence type="ECO:0000256" key="1">
    <source>
        <dbReference type="SAM" id="Phobius"/>
    </source>
</evidence>
<organism evidence="4 5">
    <name type="scientific">Paraglaciecola algarum</name>
    <dbReference type="NCBI Taxonomy" id="3050085"/>
    <lineage>
        <taxon>Bacteria</taxon>
        <taxon>Pseudomonadati</taxon>
        <taxon>Pseudomonadota</taxon>
        <taxon>Gammaproteobacteria</taxon>
        <taxon>Alteromonadales</taxon>
        <taxon>Alteromonadaceae</taxon>
        <taxon>Paraglaciecola</taxon>
    </lineage>
</organism>
<proteinExistence type="predicted"/>
<keyword evidence="4" id="KW-0418">Kinase</keyword>
<dbReference type="InterPro" id="IPR050640">
    <property type="entry name" value="Bact_2-comp_sensor_kinase"/>
</dbReference>
<dbReference type="EMBL" id="JAKGAS010000003">
    <property type="protein sequence ID" value="MCF2947783.1"/>
    <property type="molecule type" value="Genomic_DNA"/>
</dbReference>
<dbReference type="Gene3D" id="3.30.565.10">
    <property type="entry name" value="Histidine kinase-like ATPase, C-terminal domain"/>
    <property type="match status" value="1"/>
</dbReference>
<keyword evidence="1" id="KW-0812">Transmembrane</keyword>
<dbReference type="InterPro" id="IPR003594">
    <property type="entry name" value="HATPase_dom"/>
</dbReference>
<keyword evidence="1" id="KW-1133">Transmembrane helix</keyword>
<dbReference type="Proteomes" id="UP001521137">
    <property type="component" value="Unassembled WGS sequence"/>
</dbReference>
<feature type="transmembrane region" description="Helical" evidence="1">
    <location>
        <begin position="51"/>
        <end position="71"/>
    </location>
</feature>
<comment type="caution">
    <text evidence="4">The sequence shown here is derived from an EMBL/GenBank/DDBJ whole genome shotgun (WGS) entry which is preliminary data.</text>
</comment>
<evidence type="ECO:0000313" key="5">
    <source>
        <dbReference type="Proteomes" id="UP001521137"/>
    </source>
</evidence>
<feature type="transmembrane region" description="Helical" evidence="1">
    <location>
        <begin position="129"/>
        <end position="153"/>
    </location>
</feature>
<name>A0ABS9D6X0_9ALTE</name>